<dbReference type="InterPro" id="IPR001544">
    <property type="entry name" value="Aminotrans_IV"/>
</dbReference>
<organism evidence="11 12">
    <name type="scientific">Spectribacter acetivorans</name>
    <dbReference type="NCBI Taxonomy" id="3075603"/>
    <lineage>
        <taxon>Bacteria</taxon>
        <taxon>Pseudomonadati</taxon>
        <taxon>Pseudomonadota</taxon>
        <taxon>Gammaproteobacteria</taxon>
        <taxon>Salinisphaerales</taxon>
        <taxon>Salinisphaeraceae</taxon>
        <taxon>Spectribacter</taxon>
    </lineage>
</organism>
<dbReference type="InterPro" id="IPR017824">
    <property type="entry name" value="Aminodeoxychorismate_lyase_IV"/>
</dbReference>
<evidence type="ECO:0000313" key="12">
    <source>
        <dbReference type="Proteomes" id="UP001259982"/>
    </source>
</evidence>
<name>A0ABU3B524_9GAMM</name>
<reference evidence="11 12" key="1">
    <citation type="submission" date="2023-09" db="EMBL/GenBank/DDBJ databases">
        <authorList>
            <person name="Rey-Velasco X."/>
        </authorList>
    </citation>
    <scope>NUCLEOTIDE SEQUENCE [LARGE SCALE GENOMIC DNA]</scope>
    <source>
        <strain evidence="11 12">P385</strain>
    </source>
</reference>
<comment type="subunit">
    <text evidence="3">Homodimer.</text>
</comment>
<dbReference type="InterPro" id="IPR043132">
    <property type="entry name" value="BCAT-like_C"/>
</dbReference>
<dbReference type="RefSeq" id="WP_311657389.1">
    <property type="nucleotide sequence ID" value="NZ_JAVRHY010000002.1"/>
</dbReference>
<keyword evidence="5" id="KW-0289">Folate biosynthesis</keyword>
<protein>
    <recommendedName>
        <fullName evidence="8 10">Aminodeoxychorismate lyase</fullName>
        <ecNumber evidence="8 10">4.1.3.38</ecNumber>
    </recommendedName>
</protein>
<evidence type="ECO:0000256" key="1">
    <source>
        <dbReference type="ARBA" id="ARBA00001933"/>
    </source>
</evidence>
<gene>
    <name evidence="11" type="primary">pabC</name>
    <name evidence="11" type="ORF">RM531_03655</name>
</gene>
<evidence type="ECO:0000256" key="3">
    <source>
        <dbReference type="ARBA" id="ARBA00011738"/>
    </source>
</evidence>
<evidence type="ECO:0000256" key="8">
    <source>
        <dbReference type="ARBA" id="ARBA00035676"/>
    </source>
</evidence>
<evidence type="ECO:0000313" key="11">
    <source>
        <dbReference type="EMBL" id="MDT0617558.1"/>
    </source>
</evidence>
<proteinExistence type="inferred from homology"/>
<dbReference type="Proteomes" id="UP001259982">
    <property type="component" value="Unassembled WGS sequence"/>
</dbReference>
<dbReference type="Pfam" id="PF01063">
    <property type="entry name" value="Aminotran_4"/>
    <property type="match status" value="1"/>
</dbReference>
<evidence type="ECO:0000256" key="7">
    <source>
        <dbReference type="ARBA" id="ARBA00035633"/>
    </source>
</evidence>
<evidence type="ECO:0000256" key="4">
    <source>
        <dbReference type="ARBA" id="ARBA00022898"/>
    </source>
</evidence>
<comment type="cofactor">
    <cofactor evidence="1">
        <name>pyridoxal 5'-phosphate</name>
        <dbReference type="ChEBI" id="CHEBI:597326"/>
    </cofactor>
</comment>
<evidence type="ECO:0000256" key="10">
    <source>
        <dbReference type="NCBIfam" id="TIGR03461"/>
    </source>
</evidence>
<evidence type="ECO:0000256" key="2">
    <source>
        <dbReference type="ARBA" id="ARBA00009320"/>
    </source>
</evidence>
<dbReference type="NCBIfam" id="TIGR03461">
    <property type="entry name" value="pabC_Proteo"/>
    <property type="match status" value="1"/>
</dbReference>
<accession>A0ABU3B524</accession>
<dbReference type="EC" id="4.1.3.38" evidence="8 10"/>
<comment type="catalytic activity">
    <reaction evidence="9">
        <text>4-amino-4-deoxychorismate = 4-aminobenzoate + pyruvate + H(+)</text>
        <dbReference type="Rhea" id="RHEA:16201"/>
        <dbReference type="ChEBI" id="CHEBI:15361"/>
        <dbReference type="ChEBI" id="CHEBI:15378"/>
        <dbReference type="ChEBI" id="CHEBI:17836"/>
        <dbReference type="ChEBI" id="CHEBI:58406"/>
        <dbReference type="EC" id="4.1.3.38"/>
    </reaction>
</comment>
<dbReference type="GO" id="GO:0008696">
    <property type="term" value="F:4-amino-4-deoxychorismate lyase activity"/>
    <property type="evidence" value="ECO:0007669"/>
    <property type="project" value="UniProtKB-EC"/>
</dbReference>
<evidence type="ECO:0000256" key="6">
    <source>
        <dbReference type="ARBA" id="ARBA00023239"/>
    </source>
</evidence>
<dbReference type="SUPFAM" id="SSF56752">
    <property type="entry name" value="D-aminoacid aminotransferase-like PLP-dependent enzymes"/>
    <property type="match status" value="1"/>
</dbReference>
<comment type="similarity">
    <text evidence="2">Belongs to the class-IV pyridoxal-phosphate-dependent aminotransferase family.</text>
</comment>
<evidence type="ECO:0000256" key="9">
    <source>
        <dbReference type="ARBA" id="ARBA00049529"/>
    </source>
</evidence>
<keyword evidence="4" id="KW-0663">Pyridoxal phosphate</keyword>
<dbReference type="PANTHER" id="PTHR42743">
    <property type="entry name" value="AMINO-ACID AMINOTRANSFERASE"/>
    <property type="match status" value="1"/>
</dbReference>
<evidence type="ECO:0000256" key="5">
    <source>
        <dbReference type="ARBA" id="ARBA00022909"/>
    </source>
</evidence>
<dbReference type="PANTHER" id="PTHR42743:SF2">
    <property type="entry name" value="AMINODEOXYCHORISMATE LYASE"/>
    <property type="match status" value="1"/>
</dbReference>
<dbReference type="EMBL" id="JAVRHY010000002">
    <property type="protein sequence ID" value="MDT0617558.1"/>
    <property type="molecule type" value="Genomic_DNA"/>
</dbReference>
<dbReference type="InterPro" id="IPR043131">
    <property type="entry name" value="BCAT-like_N"/>
</dbReference>
<dbReference type="InterPro" id="IPR036038">
    <property type="entry name" value="Aminotransferase-like"/>
</dbReference>
<comment type="caution">
    <text evidence="11">The sequence shown here is derived from an EMBL/GenBank/DDBJ whole genome shotgun (WGS) entry which is preliminary data.</text>
</comment>
<sequence length="276" mass="29474">MSVPIMRVHGGTPEAVDPMDRGLHYGDGIFRTLRMVGGLPIAWPFHVARLVHDCERIGLPAPNPGALAADVASLFAGGGDGILKILVSRGVGGRGYTPPSTAEACCRLYRFGPAAHPPEHADTGITLGHSSVALGCQPALAGIKHCNRLEQVLARRECADQGWPEALMGTADGRLVCGTMSNLFAVVDDAVLTPAIVDAGVIGATRQRLIEACRHDDRPVMEIDIHPAALERASEVFVCNSAMEIWPVRQWVEQHYSVGPFTRWCQAQLAATCAGF</sequence>
<dbReference type="Gene3D" id="3.20.10.10">
    <property type="entry name" value="D-amino Acid Aminotransferase, subunit A, domain 2"/>
    <property type="match status" value="1"/>
</dbReference>
<dbReference type="Gene3D" id="3.30.470.10">
    <property type="match status" value="1"/>
</dbReference>
<comment type="pathway">
    <text evidence="7">Cofactor biosynthesis; tetrahydrofolate biosynthesis; 4-aminobenzoate from chorismate: step 2/2.</text>
</comment>
<keyword evidence="6 11" id="KW-0456">Lyase</keyword>
<keyword evidence="12" id="KW-1185">Reference proteome</keyword>
<dbReference type="InterPro" id="IPR050571">
    <property type="entry name" value="Class-IV_PLP-Dep_Aminotrnsfr"/>
</dbReference>